<evidence type="ECO:0000313" key="4">
    <source>
        <dbReference type="EMBL" id="KAL3268173.1"/>
    </source>
</evidence>
<evidence type="ECO:0000313" key="5">
    <source>
        <dbReference type="Proteomes" id="UP001516400"/>
    </source>
</evidence>
<dbReference type="Proteomes" id="UP001516400">
    <property type="component" value="Unassembled WGS sequence"/>
</dbReference>
<dbReference type="InterPro" id="IPR036663">
    <property type="entry name" value="Fumarylacetoacetase_C_sf"/>
</dbReference>
<proteinExistence type="inferred from homology"/>
<dbReference type="GO" id="GO:0050163">
    <property type="term" value="F:oxaloacetate tautomerase activity"/>
    <property type="evidence" value="ECO:0007669"/>
    <property type="project" value="UniProtKB-ARBA"/>
</dbReference>
<keyword evidence="2" id="KW-0479">Metal-binding</keyword>
<dbReference type="GO" id="GO:0046872">
    <property type="term" value="F:metal ion binding"/>
    <property type="evidence" value="ECO:0007669"/>
    <property type="project" value="UniProtKB-KW"/>
</dbReference>
<evidence type="ECO:0000259" key="3">
    <source>
        <dbReference type="Pfam" id="PF01557"/>
    </source>
</evidence>
<evidence type="ECO:0000256" key="1">
    <source>
        <dbReference type="ARBA" id="ARBA00010211"/>
    </source>
</evidence>
<dbReference type="FunFam" id="3.90.850.10:FF:000002">
    <property type="entry name" value="2-hydroxyhepta-2,4-diene-1,7-dioate isomerase"/>
    <property type="match status" value="1"/>
</dbReference>
<comment type="caution">
    <text evidence="4">The sequence shown here is derived from an EMBL/GenBank/DDBJ whole genome shotgun (WGS) entry which is preliminary data.</text>
</comment>
<name>A0ABD2MP22_9CUCU</name>
<protein>
    <recommendedName>
        <fullName evidence="3">Fumarylacetoacetase-like C-terminal domain-containing protein</fullName>
    </recommendedName>
</protein>
<dbReference type="AlphaFoldDB" id="A0ABD2MP22"/>
<dbReference type="PANTHER" id="PTHR42796:SF4">
    <property type="entry name" value="FUMARYLACETOACETATE HYDROLASE DOMAIN-CONTAINING PROTEIN 2A"/>
    <property type="match status" value="1"/>
</dbReference>
<dbReference type="Gene3D" id="3.90.850.10">
    <property type="entry name" value="Fumarylacetoacetase-like, C-terminal domain"/>
    <property type="match status" value="1"/>
</dbReference>
<evidence type="ECO:0000256" key="2">
    <source>
        <dbReference type="ARBA" id="ARBA00022723"/>
    </source>
</evidence>
<dbReference type="InterPro" id="IPR051121">
    <property type="entry name" value="FAH"/>
</dbReference>
<sequence length="325" mass="35793">MYSKVTGLFFGINIIKSQVANIFLSTSRNFSASKVSEMRYVQFKYKTGGVQHLGAQIAPDGDIFDLSAIDSTIPNSLVKFLEAGTDVQQKAKRIIANGNSVVPLKDVVLLSPITNPDKVACVGLNYKGHCDEQNIPYPKEPMIFSKFSSVITGPHDEIKLPKVSQMVDWEVELAVVIGKKGKYLRPDQANDIIFGYTVAQDISARDWQKERNNRQFLLGKSMDTFCPLGPAVVTKDKVDPSNLAIKTWVNGVLKQSGNTSELVFKIDFLVSYLSQIVTLYPGDVMLTGTPSGVGMFRNPPEYLKAGDVVESEIEGIGRMKNTCVN</sequence>
<gene>
    <name evidence="4" type="ORF">HHI36_007300</name>
</gene>
<feature type="domain" description="Fumarylacetoacetase-like C-terminal" evidence="3">
    <location>
        <begin position="118"/>
        <end position="322"/>
    </location>
</feature>
<keyword evidence="5" id="KW-1185">Reference proteome</keyword>
<dbReference type="EMBL" id="JABFTP020000021">
    <property type="protein sequence ID" value="KAL3268173.1"/>
    <property type="molecule type" value="Genomic_DNA"/>
</dbReference>
<accession>A0ABD2MP22</accession>
<reference evidence="4 5" key="1">
    <citation type="journal article" date="2021" name="BMC Biol.">
        <title>Horizontally acquired antibacterial genes associated with adaptive radiation of ladybird beetles.</title>
        <authorList>
            <person name="Li H.S."/>
            <person name="Tang X.F."/>
            <person name="Huang Y.H."/>
            <person name="Xu Z.Y."/>
            <person name="Chen M.L."/>
            <person name="Du X.Y."/>
            <person name="Qiu B.Y."/>
            <person name="Chen P.T."/>
            <person name="Zhang W."/>
            <person name="Slipinski A."/>
            <person name="Escalona H.E."/>
            <person name="Waterhouse R.M."/>
            <person name="Zwick A."/>
            <person name="Pang H."/>
        </authorList>
    </citation>
    <scope>NUCLEOTIDE SEQUENCE [LARGE SCALE GENOMIC DNA]</scope>
    <source>
        <strain evidence="4">SYSU2018</strain>
    </source>
</reference>
<dbReference type="GO" id="GO:0006107">
    <property type="term" value="P:oxaloacetate metabolic process"/>
    <property type="evidence" value="ECO:0007669"/>
    <property type="project" value="UniProtKB-ARBA"/>
</dbReference>
<dbReference type="Pfam" id="PF01557">
    <property type="entry name" value="FAA_hydrolase"/>
    <property type="match status" value="1"/>
</dbReference>
<dbReference type="PANTHER" id="PTHR42796">
    <property type="entry name" value="FUMARYLACETOACETATE HYDROLASE DOMAIN-CONTAINING PROTEIN 2A-RELATED"/>
    <property type="match status" value="1"/>
</dbReference>
<dbReference type="InterPro" id="IPR011234">
    <property type="entry name" value="Fumarylacetoacetase-like_C"/>
</dbReference>
<dbReference type="SUPFAM" id="SSF56529">
    <property type="entry name" value="FAH"/>
    <property type="match status" value="1"/>
</dbReference>
<organism evidence="4 5">
    <name type="scientific">Cryptolaemus montrouzieri</name>
    <dbReference type="NCBI Taxonomy" id="559131"/>
    <lineage>
        <taxon>Eukaryota</taxon>
        <taxon>Metazoa</taxon>
        <taxon>Ecdysozoa</taxon>
        <taxon>Arthropoda</taxon>
        <taxon>Hexapoda</taxon>
        <taxon>Insecta</taxon>
        <taxon>Pterygota</taxon>
        <taxon>Neoptera</taxon>
        <taxon>Endopterygota</taxon>
        <taxon>Coleoptera</taxon>
        <taxon>Polyphaga</taxon>
        <taxon>Cucujiformia</taxon>
        <taxon>Coccinelloidea</taxon>
        <taxon>Coccinellidae</taxon>
        <taxon>Scymninae</taxon>
        <taxon>Scymnini</taxon>
        <taxon>Cryptolaemus</taxon>
    </lineage>
</organism>
<comment type="similarity">
    <text evidence="1">Belongs to the FAH family.</text>
</comment>